<reference evidence="1" key="1">
    <citation type="submission" date="2023-07" db="EMBL/GenBank/DDBJ databases">
        <title>draft genome sequence of fig (Ficus carica).</title>
        <authorList>
            <person name="Takahashi T."/>
            <person name="Nishimura K."/>
        </authorList>
    </citation>
    <scope>NUCLEOTIDE SEQUENCE</scope>
</reference>
<dbReference type="AlphaFoldDB" id="A0AA88AHH1"/>
<evidence type="ECO:0008006" key="3">
    <source>
        <dbReference type="Google" id="ProtNLM"/>
    </source>
</evidence>
<proteinExistence type="predicted"/>
<dbReference type="Proteomes" id="UP001187192">
    <property type="component" value="Unassembled WGS sequence"/>
</dbReference>
<organism evidence="1 2">
    <name type="scientific">Ficus carica</name>
    <name type="common">Common fig</name>
    <dbReference type="NCBI Taxonomy" id="3494"/>
    <lineage>
        <taxon>Eukaryota</taxon>
        <taxon>Viridiplantae</taxon>
        <taxon>Streptophyta</taxon>
        <taxon>Embryophyta</taxon>
        <taxon>Tracheophyta</taxon>
        <taxon>Spermatophyta</taxon>
        <taxon>Magnoliopsida</taxon>
        <taxon>eudicotyledons</taxon>
        <taxon>Gunneridae</taxon>
        <taxon>Pentapetalae</taxon>
        <taxon>rosids</taxon>
        <taxon>fabids</taxon>
        <taxon>Rosales</taxon>
        <taxon>Moraceae</taxon>
        <taxon>Ficeae</taxon>
        <taxon>Ficus</taxon>
    </lineage>
</organism>
<accession>A0AA88AHH1</accession>
<protein>
    <recommendedName>
        <fullName evidence="3">Reverse transcriptase zinc-binding domain-containing protein</fullName>
    </recommendedName>
</protein>
<sequence length="192" mass="21430">MLDGIRMLSVAPSVTWIVKLFLVSHWDGRSWWGRLWSLKLPSKVKLFLWRAFHGILSCYDSPGSRGIKCLRGCSSLKNTKAVSFDGLCMDIGGNGTRDELEVFTAIAWALWQSRNAWVHSKRLRDARDTLDLAGRALGDFHLLIRDHLGVVVAACARHIEGSFIPYIVECLALRGASLSQKSEVPDGSYGDR</sequence>
<evidence type="ECO:0000313" key="1">
    <source>
        <dbReference type="EMBL" id="GMN55664.1"/>
    </source>
</evidence>
<name>A0AA88AHH1_FICCA</name>
<keyword evidence="2" id="KW-1185">Reference proteome</keyword>
<gene>
    <name evidence="1" type="ORF">TIFTF001_024771</name>
</gene>
<dbReference type="EMBL" id="BTGU01000058">
    <property type="protein sequence ID" value="GMN55664.1"/>
    <property type="molecule type" value="Genomic_DNA"/>
</dbReference>
<comment type="caution">
    <text evidence="1">The sequence shown here is derived from an EMBL/GenBank/DDBJ whole genome shotgun (WGS) entry which is preliminary data.</text>
</comment>
<evidence type="ECO:0000313" key="2">
    <source>
        <dbReference type="Proteomes" id="UP001187192"/>
    </source>
</evidence>